<dbReference type="SUPFAM" id="SSF52402">
    <property type="entry name" value="Adenine nucleotide alpha hydrolases-like"/>
    <property type="match status" value="1"/>
</dbReference>
<dbReference type="PROSITE" id="PS00012">
    <property type="entry name" value="PHOSPHOPANTETHEINE"/>
    <property type="match status" value="1"/>
</dbReference>
<protein>
    <recommendedName>
        <fullName evidence="3">asparagine synthase (glutamine-hydrolyzing)</fullName>
        <ecNumber evidence="3">6.3.5.4</ecNumber>
    </recommendedName>
</protein>
<feature type="site" description="Important for beta-aspartyl-AMP intermediate formation" evidence="11">
    <location>
        <position position="360"/>
    </location>
</feature>
<dbReference type="GO" id="GO:0006529">
    <property type="term" value="P:asparagine biosynthetic process"/>
    <property type="evidence" value="ECO:0007669"/>
    <property type="project" value="UniProtKB-KW"/>
</dbReference>
<dbReference type="InterPro" id="IPR006162">
    <property type="entry name" value="Ppantetheine_attach_site"/>
</dbReference>
<sequence length="629" mass="71938">MCGFVGLYNKNQVPVNEEVLQKMTDIVYHRGPDDEGTFTDGYVGLGFRRLSILDIEHGAQPLANESQDVCLVFNGEIYNYLELKEWLLTKGHIFHTRSDTEVLLRLYEEVGIECATYLRGMFGFAIWDKKNQLFFAARDPFGIKPVYYSTTPYGFMVASEIKSLLASGKVDREVDEHSLYHYLTFQYVPEPATMFQSINKLKAGHYMVIQNDTLFIKSYYDVKFNPNENRSFSDLAEEARSVLNDSVKLHRDSDAARGAFLSSGIDSSSLVGMLHRLEPTKTFSVGFDMQGYSELEAARKIADYLGTEHHEIKVTAQEYMDVLPSLIWHMDEPVADPSAVGLYFVSKLASQHVKVVFSGEGADEFFGGYNIYHEPHSLRMFQASPMIQKMAGVMANLMPTGMKGKSFLERGSMPLDRRFFGNAKIFMDSEKKNVLSEGWNKDGILPTHELLAPLYQQAKHYDDVTKMQYIDIHTWLCGNILMKADKMSMANSLELRVPFVDIEVFKFAASIPSKYRVTPDATKVLLREAMRDIVPPDVQSRKKLGFPVPTRVWLKKEWYTWAKELINSANVDRWINKTYVLHLLEMHKEGKADTSRKLWTILVFMMWHQMYIEDACVGSLSPLKKAVSH</sequence>
<comment type="caution">
    <text evidence="13">The sequence shown here is derived from an EMBL/GenBank/DDBJ whole genome shotgun (WGS) entry which is preliminary data.</text>
</comment>
<dbReference type="PANTHER" id="PTHR43284:SF1">
    <property type="entry name" value="ASPARAGINE SYNTHETASE"/>
    <property type="match status" value="1"/>
</dbReference>
<dbReference type="AlphaFoldDB" id="A0A917CJF0"/>
<keyword evidence="6 9" id="KW-0061">Asparagine biosynthesis</keyword>
<dbReference type="PIRSF" id="PIRSF001589">
    <property type="entry name" value="Asn_synthetase_glu-h"/>
    <property type="match status" value="1"/>
</dbReference>
<dbReference type="CDD" id="cd00712">
    <property type="entry name" value="AsnB"/>
    <property type="match status" value="1"/>
</dbReference>
<dbReference type="NCBIfam" id="TIGR01536">
    <property type="entry name" value="asn_synth_AEB"/>
    <property type="match status" value="1"/>
</dbReference>
<dbReference type="EMBL" id="BMGR01000001">
    <property type="protein sequence ID" value="GGF90743.1"/>
    <property type="molecule type" value="Genomic_DNA"/>
</dbReference>
<evidence type="ECO:0000256" key="4">
    <source>
        <dbReference type="ARBA" id="ARBA00022741"/>
    </source>
</evidence>
<dbReference type="Pfam" id="PF13537">
    <property type="entry name" value="GATase_7"/>
    <property type="match status" value="1"/>
</dbReference>
<gene>
    <name evidence="13" type="primary">asnB</name>
    <name evidence="13" type="ORF">GCM10010916_05100</name>
</gene>
<name>A0A917CJF0_9BACL</name>
<dbReference type="PANTHER" id="PTHR43284">
    <property type="entry name" value="ASPARAGINE SYNTHETASE (GLUTAMINE-HYDROLYZING)"/>
    <property type="match status" value="1"/>
</dbReference>
<comment type="catalytic activity">
    <reaction evidence="8">
        <text>L-aspartate + L-glutamine + ATP + H2O = L-asparagine + L-glutamate + AMP + diphosphate + H(+)</text>
        <dbReference type="Rhea" id="RHEA:12228"/>
        <dbReference type="ChEBI" id="CHEBI:15377"/>
        <dbReference type="ChEBI" id="CHEBI:15378"/>
        <dbReference type="ChEBI" id="CHEBI:29985"/>
        <dbReference type="ChEBI" id="CHEBI:29991"/>
        <dbReference type="ChEBI" id="CHEBI:30616"/>
        <dbReference type="ChEBI" id="CHEBI:33019"/>
        <dbReference type="ChEBI" id="CHEBI:58048"/>
        <dbReference type="ChEBI" id="CHEBI:58359"/>
        <dbReference type="ChEBI" id="CHEBI:456215"/>
        <dbReference type="EC" id="6.3.5.4"/>
    </reaction>
</comment>
<evidence type="ECO:0000256" key="11">
    <source>
        <dbReference type="PIRSR" id="PIRSR001589-3"/>
    </source>
</evidence>
<evidence type="ECO:0000256" key="2">
    <source>
        <dbReference type="ARBA" id="ARBA00005752"/>
    </source>
</evidence>
<dbReference type="InterPro" id="IPR001962">
    <property type="entry name" value="Asn_synthase"/>
</dbReference>
<evidence type="ECO:0000256" key="8">
    <source>
        <dbReference type="ARBA" id="ARBA00048741"/>
    </source>
</evidence>
<dbReference type="GO" id="GO:0005524">
    <property type="term" value="F:ATP binding"/>
    <property type="evidence" value="ECO:0007669"/>
    <property type="project" value="UniProtKB-KW"/>
</dbReference>
<feature type="binding site" evidence="10">
    <location>
        <begin position="358"/>
        <end position="359"/>
    </location>
    <ligand>
        <name>ATP</name>
        <dbReference type="ChEBI" id="CHEBI:30616"/>
    </ligand>
</feature>
<dbReference type="Gene3D" id="3.40.50.620">
    <property type="entry name" value="HUPs"/>
    <property type="match status" value="1"/>
</dbReference>
<keyword evidence="5 10" id="KW-0067">ATP-binding</keyword>
<comment type="similarity">
    <text evidence="2">Belongs to the asparagine synthetase family.</text>
</comment>
<dbReference type="GO" id="GO:0005829">
    <property type="term" value="C:cytosol"/>
    <property type="evidence" value="ECO:0007669"/>
    <property type="project" value="TreeGrafter"/>
</dbReference>
<evidence type="ECO:0000313" key="13">
    <source>
        <dbReference type="EMBL" id="GGF90743.1"/>
    </source>
</evidence>
<dbReference type="GO" id="GO:0004066">
    <property type="term" value="F:asparagine synthase (glutamine-hydrolyzing) activity"/>
    <property type="evidence" value="ECO:0007669"/>
    <property type="project" value="UniProtKB-EC"/>
</dbReference>
<evidence type="ECO:0000256" key="3">
    <source>
        <dbReference type="ARBA" id="ARBA00012737"/>
    </source>
</evidence>
<dbReference type="Gene3D" id="3.60.20.10">
    <property type="entry name" value="Glutamine Phosphoribosylpyrophosphate, subunit 1, domain 1"/>
    <property type="match status" value="1"/>
</dbReference>
<dbReference type="SUPFAM" id="SSF56235">
    <property type="entry name" value="N-terminal nucleophile aminohydrolases (Ntn hydrolases)"/>
    <property type="match status" value="1"/>
</dbReference>
<dbReference type="InterPro" id="IPR051786">
    <property type="entry name" value="ASN_synthetase/amidase"/>
</dbReference>
<evidence type="ECO:0000313" key="14">
    <source>
        <dbReference type="Proteomes" id="UP000644756"/>
    </source>
</evidence>
<keyword evidence="4 10" id="KW-0547">Nucleotide-binding</keyword>
<dbReference type="InterPro" id="IPR033738">
    <property type="entry name" value="AsnB_N"/>
</dbReference>
<feature type="domain" description="Glutamine amidotransferase type-2" evidence="12">
    <location>
        <begin position="2"/>
        <end position="212"/>
    </location>
</feature>
<evidence type="ECO:0000256" key="7">
    <source>
        <dbReference type="ARBA" id="ARBA00022962"/>
    </source>
</evidence>
<feature type="binding site" evidence="10">
    <location>
        <position position="285"/>
    </location>
    <ligand>
        <name>ATP</name>
        <dbReference type="ChEBI" id="CHEBI:30616"/>
    </ligand>
</feature>
<reference evidence="13" key="2">
    <citation type="submission" date="2020-09" db="EMBL/GenBank/DDBJ databases">
        <authorList>
            <person name="Sun Q."/>
            <person name="Zhou Y."/>
        </authorList>
    </citation>
    <scope>NUCLEOTIDE SEQUENCE</scope>
    <source>
        <strain evidence="13">CGMCC 1.12987</strain>
    </source>
</reference>
<dbReference type="InterPro" id="IPR006426">
    <property type="entry name" value="Asn_synth_AEB"/>
</dbReference>
<dbReference type="PROSITE" id="PS51278">
    <property type="entry name" value="GATASE_TYPE_2"/>
    <property type="match status" value="1"/>
</dbReference>
<keyword evidence="7 9" id="KW-0315">Glutamine amidotransferase</keyword>
<dbReference type="InterPro" id="IPR014729">
    <property type="entry name" value="Rossmann-like_a/b/a_fold"/>
</dbReference>
<organism evidence="13 14">
    <name type="scientific">Paenibacillus abyssi</name>
    <dbReference type="NCBI Taxonomy" id="1340531"/>
    <lineage>
        <taxon>Bacteria</taxon>
        <taxon>Bacillati</taxon>
        <taxon>Bacillota</taxon>
        <taxon>Bacilli</taxon>
        <taxon>Bacillales</taxon>
        <taxon>Paenibacillaceae</taxon>
        <taxon>Paenibacillus</taxon>
    </lineage>
</organism>
<evidence type="ECO:0000259" key="12">
    <source>
        <dbReference type="PROSITE" id="PS51278"/>
    </source>
</evidence>
<evidence type="ECO:0000256" key="9">
    <source>
        <dbReference type="PIRSR" id="PIRSR001589-1"/>
    </source>
</evidence>
<feature type="binding site" evidence="10">
    <location>
        <position position="99"/>
    </location>
    <ligand>
        <name>L-glutamine</name>
        <dbReference type="ChEBI" id="CHEBI:58359"/>
    </ligand>
</feature>
<keyword evidence="14" id="KW-1185">Reference proteome</keyword>
<evidence type="ECO:0000256" key="6">
    <source>
        <dbReference type="ARBA" id="ARBA00022888"/>
    </source>
</evidence>
<accession>A0A917CJF0</accession>
<proteinExistence type="inferred from homology"/>
<dbReference type="CDD" id="cd01991">
    <property type="entry name" value="Asn_synthase_B_C"/>
    <property type="match status" value="1"/>
</dbReference>
<evidence type="ECO:0000256" key="5">
    <source>
        <dbReference type="ARBA" id="ARBA00022840"/>
    </source>
</evidence>
<dbReference type="RefSeq" id="WP_188528681.1">
    <property type="nucleotide sequence ID" value="NZ_BMGR01000001.1"/>
</dbReference>
<evidence type="ECO:0000256" key="1">
    <source>
        <dbReference type="ARBA" id="ARBA00005187"/>
    </source>
</evidence>
<keyword evidence="9" id="KW-0028">Amino-acid biosynthesis</keyword>
<dbReference type="Proteomes" id="UP000644756">
    <property type="component" value="Unassembled WGS sequence"/>
</dbReference>
<dbReference type="InterPro" id="IPR017932">
    <property type="entry name" value="GATase_2_dom"/>
</dbReference>
<comment type="pathway">
    <text evidence="1">Amino-acid biosynthesis; L-asparagine biosynthesis; L-asparagine from L-aspartate (L-Gln route): step 1/1.</text>
</comment>
<reference evidence="13" key="1">
    <citation type="journal article" date="2014" name="Int. J. Syst. Evol. Microbiol.">
        <title>Complete genome sequence of Corynebacterium casei LMG S-19264T (=DSM 44701T), isolated from a smear-ripened cheese.</title>
        <authorList>
            <consortium name="US DOE Joint Genome Institute (JGI-PGF)"/>
            <person name="Walter F."/>
            <person name="Albersmeier A."/>
            <person name="Kalinowski J."/>
            <person name="Ruckert C."/>
        </authorList>
    </citation>
    <scope>NUCLEOTIDE SEQUENCE</scope>
    <source>
        <strain evidence="13">CGMCC 1.12987</strain>
    </source>
</reference>
<dbReference type="Pfam" id="PF00733">
    <property type="entry name" value="Asn_synthase"/>
    <property type="match status" value="1"/>
</dbReference>
<dbReference type="InterPro" id="IPR029055">
    <property type="entry name" value="Ntn_hydrolases_N"/>
</dbReference>
<feature type="active site" description="For GATase activity" evidence="9">
    <location>
        <position position="2"/>
    </location>
</feature>
<evidence type="ECO:0000256" key="10">
    <source>
        <dbReference type="PIRSR" id="PIRSR001589-2"/>
    </source>
</evidence>
<dbReference type="EC" id="6.3.5.4" evidence="3"/>